<organism evidence="1 2">
    <name type="scientific">Propionibacterium freudenreichii subsp. shermanii (strain ATCC 9614 / DSM 4902 / CIP 103027 / NCIMB 8099 / CIRM-BIA1)</name>
    <dbReference type="NCBI Taxonomy" id="754252"/>
    <lineage>
        <taxon>Bacteria</taxon>
        <taxon>Bacillati</taxon>
        <taxon>Actinomycetota</taxon>
        <taxon>Actinomycetes</taxon>
        <taxon>Propionibacteriales</taxon>
        <taxon>Propionibacteriaceae</taxon>
        <taxon>Propionibacterium</taxon>
    </lineage>
</organism>
<gene>
    <name evidence="1" type="ordered locus">PFREUD_18620</name>
</gene>
<name>D7GFP3_PROFC</name>
<keyword evidence="2" id="KW-1185">Reference proteome</keyword>
<dbReference type="Proteomes" id="UP000000936">
    <property type="component" value="Chromosome"/>
</dbReference>
<evidence type="ECO:0000313" key="1">
    <source>
        <dbReference type="EMBL" id="CBL57354.1"/>
    </source>
</evidence>
<accession>D7GFP3</accession>
<dbReference type="HOGENOM" id="CLU_3438278_0_0_11"/>
<proteinExistence type="predicted"/>
<dbReference type="EMBL" id="FN806773">
    <property type="protein sequence ID" value="CBL57354.1"/>
    <property type="molecule type" value="Genomic_DNA"/>
</dbReference>
<dbReference type="KEGG" id="pfr:PFREUD_18620"/>
<evidence type="ECO:0000313" key="2">
    <source>
        <dbReference type="Proteomes" id="UP000000936"/>
    </source>
</evidence>
<protein>
    <submittedName>
        <fullName evidence="1">Uncharacterized protein</fullName>
    </submittedName>
</protein>
<reference evidence="1 2" key="1">
    <citation type="journal article" date="2010" name="PLoS ONE">
        <title>The complete genome of Propionibacterium freudenreichii CIRM-BIA1, a hardy actinobacterium with food and probiotic applications.</title>
        <authorList>
            <person name="Falentin H."/>
            <person name="Deutsch S.M."/>
            <person name="Jan G."/>
            <person name="Loux V."/>
            <person name="Thierry A."/>
            <person name="Parayre S."/>
            <person name="Maillard M.B."/>
            <person name="Dherbecourt J."/>
            <person name="Cousin F.J."/>
            <person name="Jardin J."/>
            <person name="Siguier P."/>
            <person name="Couloux A."/>
            <person name="Barbe V."/>
            <person name="Vacherie B."/>
            <person name="Wincker P."/>
            <person name="Gibrat J.F."/>
            <person name="Gaillardin C."/>
            <person name="Lortal S."/>
        </authorList>
    </citation>
    <scope>NUCLEOTIDE SEQUENCE [LARGE SCALE GENOMIC DNA]</scope>
    <source>
        <strain evidence="2">ATCC 9614 / DSM 4902 / CIP 103027 / NCIMB 8099 / CIRM-BIA1</strain>
    </source>
</reference>
<sequence length="10" mass="1032">MAPTPDDSAQ</sequence>